<reference evidence="3" key="2">
    <citation type="submission" date="2015-01" db="EMBL/GenBank/DDBJ databases">
        <title>Evolutionary Origins and Diversification of the Mycorrhizal Mutualists.</title>
        <authorList>
            <consortium name="DOE Joint Genome Institute"/>
            <consortium name="Mycorrhizal Genomics Consortium"/>
            <person name="Kohler A."/>
            <person name="Kuo A."/>
            <person name="Nagy L.G."/>
            <person name="Floudas D."/>
            <person name="Copeland A."/>
            <person name="Barry K.W."/>
            <person name="Cichocki N."/>
            <person name="Veneault-Fourrey C."/>
            <person name="LaButti K."/>
            <person name="Lindquist E.A."/>
            <person name="Lipzen A."/>
            <person name="Lundell T."/>
            <person name="Morin E."/>
            <person name="Murat C."/>
            <person name="Riley R."/>
            <person name="Ohm R."/>
            <person name="Sun H."/>
            <person name="Tunlid A."/>
            <person name="Henrissat B."/>
            <person name="Grigoriev I.V."/>
            <person name="Hibbett D.S."/>
            <person name="Martin F."/>
        </authorList>
    </citation>
    <scope>NUCLEOTIDE SEQUENCE [LARGE SCALE GENOMIC DNA]</scope>
    <source>
        <strain evidence="3">441</strain>
    </source>
</reference>
<gene>
    <name evidence="2" type="ORF">PISMIDRAFT_671381</name>
</gene>
<dbReference type="AlphaFoldDB" id="A0A0C9ZW04"/>
<organism evidence="2 3">
    <name type="scientific">Pisolithus microcarpus 441</name>
    <dbReference type="NCBI Taxonomy" id="765257"/>
    <lineage>
        <taxon>Eukaryota</taxon>
        <taxon>Fungi</taxon>
        <taxon>Dikarya</taxon>
        <taxon>Basidiomycota</taxon>
        <taxon>Agaricomycotina</taxon>
        <taxon>Agaricomycetes</taxon>
        <taxon>Agaricomycetidae</taxon>
        <taxon>Boletales</taxon>
        <taxon>Sclerodermatineae</taxon>
        <taxon>Pisolithaceae</taxon>
        <taxon>Pisolithus</taxon>
    </lineage>
</organism>
<dbReference type="HOGENOM" id="CLU_2644777_0_0_1"/>
<feature type="non-terminal residue" evidence="2">
    <location>
        <position position="77"/>
    </location>
</feature>
<evidence type="ECO:0000256" key="1">
    <source>
        <dbReference type="SAM" id="MobiDB-lite"/>
    </source>
</evidence>
<evidence type="ECO:0000313" key="3">
    <source>
        <dbReference type="Proteomes" id="UP000054018"/>
    </source>
</evidence>
<dbReference type="EMBL" id="KN833687">
    <property type="protein sequence ID" value="KIK30229.1"/>
    <property type="molecule type" value="Genomic_DNA"/>
</dbReference>
<name>A0A0C9ZW04_9AGAM</name>
<proteinExistence type="predicted"/>
<accession>A0A0C9ZW04</accession>
<reference evidence="2 3" key="1">
    <citation type="submission" date="2014-04" db="EMBL/GenBank/DDBJ databases">
        <authorList>
            <consortium name="DOE Joint Genome Institute"/>
            <person name="Kuo A."/>
            <person name="Kohler A."/>
            <person name="Costa M.D."/>
            <person name="Nagy L.G."/>
            <person name="Floudas D."/>
            <person name="Copeland A."/>
            <person name="Barry K.W."/>
            <person name="Cichocki N."/>
            <person name="Veneault-Fourrey C."/>
            <person name="LaButti K."/>
            <person name="Lindquist E.A."/>
            <person name="Lipzen A."/>
            <person name="Lundell T."/>
            <person name="Morin E."/>
            <person name="Murat C."/>
            <person name="Sun H."/>
            <person name="Tunlid A."/>
            <person name="Henrissat B."/>
            <person name="Grigoriev I.V."/>
            <person name="Hibbett D.S."/>
            <person name="Martin F."/>
            <person name="Nordberg H.P."/>
            <person name="Cantor M.N."/>
            <person name="Hua S.X."/>
        </authorList>
    </citation>
    <scope>NUCLEOTIDE SEQUENCE [LARGE SCALE GENOMIC DNA]</scope>
    <source>
        <strain evidence="2 3">441</strain>
    </source>
</reference>
<evidence type="ECO:0000313" key="2">
    <source>
        <dbReference type="EMBL" id="KIK30229.1"/>
    </source>
</evidence>
<dbReference type="Proteomes" id="UP000054018">
    <property type="component" value="Unassembled WGS sequence"/>
</dbReference>
<protein>
    <submittedName>
        <fullName evidence="2">Uncharacterized protein</fullName>
    </submittedName>
</protein>
<sequence length="77" mass="8439">MAMAMFAVYRTKAESCQDGLVSGRRLPTSRHIPPSEIDDHKASIATITHTKPLNGTPSYLPPPGCEYEPTRSHTSPM</sequence>
<feature type="region of interest" description="Disordered" evidence="1">
    <location>
        <begin position="50"/>
        <end position="77"/>
    </location>
</feature>
<keyword evidence="3" id="KW-1185">Reference proteome</keyword>